<evidence type="ECO:0000256" key="1">
    <source>
        <dbReference type="ARBA" id="ARBA00010641"/>
    </source>
</evidence>
<dbReference type="InterPro" id="IPR013324">
    <property type="entry name" value="RNA_pol_sigma_r3/r4-like"/>
</dbReference>
<dbReference type="PANTHER" id="PTHR43133:SF46">
    <property type="entry name" value="RNA POLYMERASE SIGMA-70 FACTOR ECF SUBFAMILY"/>
    <property type="match status" value="1"/>
</dbReference>
<dbReference type="InterPro" id="IPR007627">
    <property type="entry name" value="RNA_pol_sigma70_r2"/>
</dbReference>
<evidence type="ECO:0000259" key="5">
    <source>
        <dbReference type="Pfam" id="PF04542"/>
    </source>
</evidence>
<dbReference type="InterPro" id="IPR013249">
    <property type="entry name" value="RNA_pol_sigma70_r4_t2"/>
</dbReference>
<evidence type="ECO:0000313" key="8">
    <source>
        <dbReference type="Proteomes" id="UP000240971"/>
    </source>
</evidence>
<keyword evidence="3" id="KW-0731">Sigma factor</keyword>
<dbReference type="EMBL" id="PYAW01000003">
    <property type="protein sequence ID" value="PSL46392.1"/>
    <property type="molecule type" value="Genomic_DNA"/>
</dbReference>
<dbReference type="InterPro" id="IPR039425">
    <property type="entry name" value="RNA_pol_sigma-70-like"/>
</dbReference>
<sequence>MTAHSTDIALFHLVKANSIEGFTALYARHWEELYGYAFKILPDKDHVEDVLQELFLHIWDKRDTINIESSVKAYLFKSLKNRIYNFLKANAVKHAHYQVLLNSISSLAEEDTIIEKKEHTKRLLHHLEVLPDKMRRIAKLYLMEGLNIKEISDHLSLSEHTIRNQLNNVRRRLLRK</sequence>
<dbReference type="SUPFAM" id="SSF88659">
    <property type="entry name" value="Sigma3 and sigma4 domains of RNA polymerase sigma factors"/>
    <property type="match status" value="1"/>
</dbReference>
<dbReference type="InterPro" id="IPR013325">
    <property type="entry name" value="RNA_pol_sigma_r2"/>
</dbReference>
<name>A0A2P8HJJ4_CHINA</name>
<reference evidence="7 8" key="1">
    <citation type="submission" date="2018-03" db="EMBL/GenBank/DDBJ databases">
        <title>Genomic Encyclopedia of Archaeal and Bacterial Type Strains, Phase II (KMG-II): from individual species to whole genera.</title>
        <authorList>
            <person name="Goeker M."/>
        </authorList>
    </citation>
    <scope>NUCLEOTIDE SEQUENCE [LARGE SCALE GENOMIC DNA]</scope>
    <source>
        <strain evidence="7 8">DSM 24859</strain>
    </source>
</reference>
<dbReference type="Pfam" id="PF08281">
    <property type="entry name" value="Sigma70_r4_2"/>
    <property type="match status" value="1"/>
</dbReference>
<dbReference type="PANTHER" id="PTHR43133">
    <property type="entry name" value="RNA POLYMERASE ECF-TYPE SIGMA FACTO"/>
    <property type="match status" value="1"/>
</dbReference>
<keyword evidence="4" id="KW-0804">Transcription</keyword>
<dbReference type="InterPro" id="IPR014284">
    <property type="entry name" value="RNA_pol_sigma-70_dom"/>
</dbReference>
<evidence type="ECO:0000256" key="4">
    <source>
        <dbReference type="ARBA" id="ARBA00023163"/>
    </source>
</evidence>
<organism evidence="7 8">
    <name type="scientific">Chitinophaga niastensis</name>
    <dbReference type="NCBI Taxonomy" id="536980"/>
    <lineage>
        <taxon>Bacteria</taxon>
        <taxon>Pseudomonadati</taxon>
        <taxon>Bacteroidota</taxon>
        <taxon>Chitinophagia</taxon>
        <taxon>Chitinophagales</taxon>
        <taxon>Chitinophagaceae</taxon>
        <taxon>Chitinophaga</taxon>
    </lineage>
</organism>
<dbReference type="OrthoDB" id="764811at2"/>
<dbReference type="Pfam" id="PF04542">
    <property type="entry name" value="Sigma70_r2"/>
    <property type="match status" value="1"/>
</dbReference>
<dbReference type="Gene3D" id="1.10.1740.10">
    <property type="match status" value="1"/>
</dbReference>
<evidence type="ECO:0000259" key="6">
    <source>
        <dbReference type="Pfam" id="PF08281"/>
    </source>
</evidence>
<evidence type="ECO:0000256" key="2">
    <source>
        <dbReference type="ARBA" id="ARBA00023015"/>
    </source>
</evidence>
<dbReference type="GO" id="GO:0006352">
    <property type="term" value="P:DNA-templated transcription initiation"/>
    <property type="evidence" value="ECO:0007669"/>
    <property type="project" value="InterPro"/>
</dbReference>
<dbReference type="GO" id="GO:0016987">
    <property type="term" value="F:sigma factor activity"/>
    <property type="evidence" value="ECO:0007669"/>
    <property type="project" value="UniProtKB-KW"/>
</dbReference>
<evidence type="ECO:0000313" key="7">
    <source>
        <dbReference type="EMBL" id="PSL46392.1"/>
    </source>
</evidence>
<dbReference type="Proteomes" id="UP000240971">
    <property type="component" value="Unassembled WGS sequence"/>
</dbReference>
<feature type="domain" description="RNA polymerase sigma factor 70 region 4 type 2" evidence="6">
    <location>
        <begin position="123"/>
        <end position="173"/>
    </location>
</feature>
<gene>
    <name evidence="7" type="ORF">CLV51_103370</name>
</gene>
<evidence type="ECO:0000256" key="3">
    <source>
        <dbReference type="ARBA" id="ARBA00023082"/>
    </source>
</evidence>
<dbReference type="InterPro" id="IPR036388">
    <property type="entry name" value="WH-like_DNA-bd_sf"/>
</dbReference>
<dbReference type="GO" id="GO:0003677">
    <property type="term" value="F:DNA binding"/>
    <property type="evidence" value="ECO:0007669"/>
    <property type="project" value="InterPro"/>
</dbReference>
<dbReference type="Gene3D" id="1.10.10.10">
    <property type="entry name" value="Winged helix-like DNA-binding domain superfamily/Winged helix DNA-binding domain"/>
    <property type="match status" value="1"/>
</dbReference>
<comment type="similarity">
    <text evidence="1">Belongs to the sigma-70 factor family. ECF subfamily.</text>
</comment>
<dbReference type="AlphaFoldDB" id="A0A2P8HJJ4"/>
<protein>
    <submittedName>
        <fullName evidence="7">RNA polymerase sigma-70 factor (ECF subfamily)</fullName>
    </submittedName>
</protein>
<keyword evidence="8" id="KW-1185">Reference proteome</keyword>
<proteinExistence type="inferred from homology"/>
<feature type="domain" description="RNA polymerase sigma-70 region 2" evidence="5">
    <location>
        <begin position="25"/>
        <end position="90"/>
    </location>
</feature>
<dbReference type="RefSeq" id="WP_106529178.1">
    <property type="nucleotide sequence ID" value="NZ_PYAW01000003.1"/>
</dbReference>
<accession>A0A2P8HJJ4</accession>
<dbReference type="NCBIfam" id="TIGR02937">
    <property type="entry name" value="sigma70-ECF"/>
    <property type="match status" value="1"/>
</dbReference>
<comment type="caution">
    <text evidence="7">The sequence shown here is derived from an EMBL/GenBank/DDBJ whole genome shotgun (WGS) entry which is preliminary data.</text>
</comment>
<dbReference type="SUPFAM" id="SSF88946">
    <property type="entry name" value="Sigma2 domain of RNA polymerase sigma factors"/>
    <property type="match status" value="1"/>
</dbReference>
<keyword evidence="2" id="KW-0805">Transcription regulation</keyword>